<dbReference type="AlphaFoldDB" id="A0AAE9IVJ4"/>
<reference evidence="1 2" key="1">
    <citation type="submission" date="2022-05" db="EMBL/GenBank/DDBJ databases">
        <title>Chromosome-level reference genomes for two strains of Caenorhabditis briggsae: an improved platform for comparative genomics.</title>
        <authorList>
            <person name="Stevens L."/>
            <person name="Andersen E.C."/>
        </authorList>
    </citation>
    <scope>NUCLEOTIDE SEQUENCE [LARGE SCALE GENOMIC DNA]</scope>
    <source>
        <strain evidence="1">QX1410_ONT</strain>
        <tissue evidence="1">Whole-organism</tissue>
    </source>
</reference>
<evidence type="ECO:0000313" key="2">
    <source>
        <dbReference type="Proteomes" id="UP000827892"/>
    </source>
</evidence>
<name>A0AAE9IVJ4_CAEBR</name>
<proteinExistence type="predicted"/>
<sequence>MEDLHFEETGNLPMPTSMQQHMQMKKLGKPMDVQKTPLRSGLGMIVNESKTPGARSLQNLASARKITSSAVKQTIPAIGFEIFEDGVDDEVVEKKMEPEQEETKNSPCSPIDTANRCHSFDSLAADIADDMLNMTDQDVVLFDEQPLGDYIDPQQIEANELASLGIEEWDEYPPIDPASRIADDFNYPLSLDEFHQEGDVKLEEATDYPELYNDVETDTMSREEFQKMVESLLNKYEDYNIDDLLAEEASIQI</sequence>
<accession>A0AAE9IVJ4</accession>
<organism evidence="1 2">
    <name type="scientific">Caenorhabditis briggsae</name>
    <dbReference type="NCBI Taxonomy" id="6238"/>
    <lineage>
        <taxon>Eukaryota</taxon>
        <taxon>Metazoa</taxon>
        <taxon>Ecdysozoa</taxon>
        <taxon>Nematoda</taxon>
        <taxon>Chromadorea</taxon>
        <taxon>Rhabditida</taxon>
        <taxon>Rhabditina</taxon>
        <taxon>Rhabditomorpha</taxon>
        <taxon>Rhabditoidea</taxon>
        <taxon>Rhabditidae</taxon>
        <taxon>Peloderinae</taxon>
        <taxon>Caenorhabditis</taxon>
    </lineage>
</organism>
<gene>
    <name evidence="1" type="ORF">L3Y34_018564</name>
</gene>
<evidence type="ECO:0000313" key="1">
    <source>
        <dbReference type="EMBL" id="ULU06858.1"/>
    </source>
</evidence>
<dbReference type="EMBL" id="CP090892">
    <property type="protein sequence ID" value="ULU06858.1"/>
    <property type="molecule type" value="Genomic_DNA"/>
</dbReference>
<protein>
    <submittedName>
        <fullName evidence="1">Uncharacterized protein</fullName>
    </submittedName>
</protein>
<dbReference type="Proteomes" id="UP000827892">
    <property type="component" value="Chromosome II"/>
</dbReference>